<dbReference type="HOGENOM" id="CLU_2141919_0_0_6"/>
<protein>
    <recommendedName>
        <fullName evidence="3">DUF2732 family protein</fullName>
    </recommendedName>
</protein>
<proteinExistence type="predicted"/>
<evidence type="ECO:0000313" key="2">
    <source>
        <dbReference type="Proteomes" id="UP000006859"/>
    </source>
</evidence>
<accession>E0SF17</accession>
<dbReference type="STRING" id="198628.Dda3937_03775"/>
<evidence type="ECO:0008006" key="3">
    <source>
        <dbReference type="Google" id="ProtNLM"/>
    </source>
</evidence>
<dbReference type="Pfam" id="PF10809">
    <property type="entry name" value="DUF2732"/>
    <property type="match status" value="1"/>
</dbReference>
<gene>
    <name evidence="1" type="ordered locus">Dda3937_03775</name>
</gene>
<dbReference type="EMBL" id="CP002038">
    <property type="protein sequence ID" value="ADM98759.1"/>
    <property type="molecule type" value="Genomic_DNA"/>
</dbReference>
<dbReference type="KEGG" id="ddd:Dda3937_03775"/>
<dbReference type="InterPro" id="IPR020126">
    <property type="entry name" value="DUF2732"/>
</dbReference>
<name>E0SF17_DICD3</name>
<dbReference type="eggNOG" id="ENOG50344FW">
    <property type="taxonomic scope" value="Bacteria"/>
</dbReference>
<organism evidence="1 2">
    <name type="scientific">Dickeya dadantii (strain 3937)</name>
    <name type="common">Erwinia chrysanthemi (strain 3937)</name>
    <dbReference type="NCBI Taxonomy" id="198628"/>
    <lineage>
        <taxon>Bacteria</taxon>
        <taxon>Pseudomonadati</taxon>
        <taxon>Pseudomonadota</taxon>
        <taxon>Gammaproteobacteria</taxon>
        <taxon>Enterobacterales</taxon>
        <taxon>Pectobacteriaceae</taxon>
        <taxon>Dickeya</taxon>
    </lineage>
</organism>
<dbReference type="Proteomes" id="UP000006859">
    <property type="component" value="Chromosome"/>
</dbReference>
<reference evidence="1 2" key="1">
    <citation type="journal article" date="2011" name="J. Bacteriol.">
        <title>Genome sequence of the plant-pathogenic bacterium Dickeya dadantii 3937.</title>
        <authorList>
            <person name="Glasner J.D."/>
            <person name="Yang C.H."/>
            <person name="Reverchon S."/>
            <person name="Hugouvieux-Cotte-Pattat N."/>
            <person name="Condemine G."/>
            <person name="Bohin J.P."/>
            <person name="Van Gijsegem F."/>
            <person name="Yang S."/>
            <person name="Franza T."/>
            <person name="Expert D."/>
            <person name="Plunkett G. III"/>
            <person name="San Francisco M.J."/>
            <person name="Charkowski A.O."/>
            <person name="Py B."/>
            <person name="Bell K."/>
            <person name="Rauscher L."/>
            <person name="Rodriguez-Palenzuela P."/>
            <person name="Toussaint A."/>
            <person name="Holeva M.C."/>
            <person name="He S.Y."/>
            <person name="Douet V."/>
            <person name="Boccara M."/>
            <person name="Blanco C."/>
            <person name="Toth I."/>
            <person name="Anderson B.D."/>
            <person name="Biehl B.S."/>
            <person name="Mau B."/>
            <person name="Flynn S.M."/>
            <person name="Barras F."/>
            <person name="Lindeberg M."/>
            <person name="Birch P.R."/>
            <person name="Tsuyumu S."/>
            <person name="Shi X."/>
            <person name="Hibbing M."/>
            <person name="Yap M.N."/>
            <person name="Carpentier M."/>
            <person name="Dassa E."/>
            <person name="Umehara M."/>
            <person name="Kim J.F."/>
            <person name="Rusch M."/>
            <person name="Soni P."/>
            <person name="Mayhew G.F."/>
            <person name="Fouts D.E."/>
            <person name="Gill S.R."/>
            <person name="Blattner F.R."/>
            <person name="Keen N.T."/>
            <person name="Perna N.T."/>
        </authorList>
    </citation>
    <scope>NUCLEOTIDE SEQUENCE [LARGE SCALE GENOMIC DNA]</scope>
    <source>
        <strain evidence="1 2">3937</strain>
    </source>
</reference>
<evidence type="ECO:0000313" key="1">
    <source>
        <dbReference type="EMBL" id="ADM98759.1"/>
    </source>
</evidence>
<dbReference type="AlphaFoldDB" id="E0SF17"/>
<sequence length="112" mass="12616">MTTVSLTADRVSKNDIVNSTASTQAAVQDGPPCCCLTSGNCMKNTQTNHKTSSLTRRHIPNDVWRTDLAHRYSEHLEQLAQHARQEQLSAQELVALLQQEAENIRHQIWEAH</sequence>
<keyword evidence="2" id="KW-1185">Reference proteome</keyword>